<dbReference type="Gene3D" id="1.10.287.110">
    <property type="entry name" value="DnaJ domain"/>
    <property type="match status" value="1"/>
</dbReference>
<feature type="region of interest" description="Disordered" evidence="7">
    <location>
        <begin position="1049"/>
        <end position="1128"/>
    </location>
</feature>
<name>A0A4Y7SY68_COPMI</name>
<feature type="region of interest" description="Disordered" evidence="7">
    <location>
        <begin position="999"/>
        <end position="1023"/>
    </location>
</feature>
<feature type="region of interest" description="Disordered" evidence="7">
    <location>
        <begin position="20"/>
        <end position="50"/>
    </location>
</feature>
<keyword evidence="11" id="KW-1185">Reference proteome</keyword>
<dbReference type="CDD" id="cd07938">
    <property type="entry name" value="DRE_TIM_HMGL"/>
    <property type="match status" value="1"/>
</dbReference>
<feature type="domain" description="Pyruvate carboxyltransferase" evidence="9">
    <location>
        <begin position="34"/>
        <end position="312"/>
    </location>
</feature>
<feature type="domain" description="J" evidence="8">
    <location>
        <begin position="832"/>
        <end position="918"/>
    </location>
</feature>
<dbReference type="CDD" id="cd06257">
    <property type="entry name" value="DnaJ"/>
    <property type="match status" value="1"/>
</dbReference>
<evidence type="ECO:0000256" key="1">
    <source>
        <dbReference type="ARBA" id="ARBA00005143"/>
    </source>
</evidence>
<dbReference type="InterPro" id="IPR036869">
    <property type="entry name" value="J_dom_sf"/>
</dbReference>
<feature type="compositionally biased region" description="Low complexity" evidence="7">
    <location>
        <begin position="1119"/>
        <end position="1128"/>
    </location>
</feature>
<evidence type="ECO:0000313" key="11">
    <source>
        <dbReference type="Proteomes" id="UP000298030"/>
    </source>
</evidence>
<dbReference type="OrthoDB" id="1905920at2759"/>
<evidence type="ECO:0000256" key="6">
    <source>
        <dbReference type="ARBA" id="ARBA00049877"/>
    </source>
</evidence>
<dbReference type="Pfam" id="PF00226">
    <property type="entry name" value="DnaJ"/>
    <property type="match status" value="1"/>
</dbReference>
<dbReference type="UniPathway" id="UPA00896">
    <property type="reaction ID" value="UER00863"/>
</dbReference>
<dbReference type="FunFam" id="3.20.20.70:FF:000071">
    <property type="entry name" value="Hydroxymethylglutaryl-CoA lyase"/>
    <property type="match status" value="1"/>
</dbReference>
<dbReference type="PANTHER" id="PTHR42738:SF7">
    <property type="entry name" value="HYDROXYMETHYLGLUTARYL-COA LYASE"/>
    <property type="match status" value="1"/>
</dbReference>
<comment type="catalytic activity">
    <reaction evidence="6">
        <text>(3S)-3-hydroxy-3-methylglutaryl-CoA = acetoacetate + acetyl-CoA</text>
        <dbReference type="Rhea" id="RHEA:24404"/>
        <dbReference type="ChEBI" id="CHEBI:13705"/>
        <dbReference type="ChEBI" id="CHEBI:43074"/>
        <dbReference type="ChEBI" id="CHEBI:57288"/>
        <dbReference type="EC" id="4.1.3.4"/>
    </reaction>
</comment>
<evidence type="ECO:0000256" key="7">
    <source>
        <dbReference type="SAM" id="MobiDB-lite"/>
    </source>
</evidence>
<dbReference type="GO" id="GO:0046951">
    <property type="term" value="P:ketone body biosynthetic process"/>
    <property type="evidence" value="ECO:0007669"/>
    <property type="project" value="TreeGrafter"/>
</dbReference>
<evidence type="ECO:0000259" key="9">
    <source>
        <dbReference type="PROSITE" id="PS50991"/>
    </source>
</evidence>
<protein>
    <recommendedName>
        <fullName evidence="3">hydroxymethylglutaryl-CoA lyase</fullName>
        <ecNumber evidence="3">4.1.3.4</ecNumber>
    </recommendedName>
</protein>
<dbReference type="SUPFAM" id="SSF53474">
    <property type="entry name" value="alpha/beta-Hydrolases"/>
    <property type="match status" value="1"/>
</dbReference>
<reference evidence="10 11" key="1">
    <citation type="journal article" date="2019" name="Nat. Ecol. Evol.">
        <title>Megaphylogeny resolves global patterns of mushroom evolution.</title>
        <authorList>
            <person name="Varga T."/>
            <person name="Krizsan K."/>
            <person name="Foldi C."/>
            <person name="Dima B."/>
            <person name="Sanchez-Garcia M."/>
            <person name="Sanchez-Ramirez S."/>
            <person name="Szollosi G.J."/>
            <person name="Szarkandi J.G."/>
            <person name="Papp V."/>
            <person name="Albert L."/>
            <person name="Andreopoulos W."/>
            <person name="Angelini C."/>
            <person name="Antonin V."/>
            <person name="Barry K.W."/>
            <person name="Bougher N.L."/>
            <person name="Buchanan P."/>
            <person name="Buyck B."/>
            <person name="Bense V."/>
            <person name="Catcheside P."/>
            <person name="Chovatia M."/>
            <person name="Cooper J."/>
            <person name="Damon W."/>
            <person name="Desjardin D."/>
            <person name="Finy P."/>
            <person name="Geml J."/>
            <person name="Haridas S."/>
            <person name="Hughes K."/>
            <person name="Justo A."/>
            <person name="Karasinski D."/>
            <person name="Kautmanova I."/>
            <person name="Kiss B."/>
            <person name="Kocsube S."/>
            <person name="Kotiranta H."/>
            <person name="LaButti K.M."/>
            <person name="Lechner B.E."/>
            <person name="Liimatainen K."/>
            <person name="Lipzen A."/>
            <person name="Lukacs Z."/>
            <person name="Mihaltcheva S."/>
            <person name="Morgado L.N."/>
            <person name="Niskanen T."/>
            <person name="Noordeloos M.E."/>
            <person name="Ohm R.A."/>
            <person name="Ortiz-Santana B."/>
            <person name="Ovrebo C."/>
            <person name="Racz N."/>
            <person name="Riley R."/>
            <person name="Savchenko A."/>
            <person name="Shiryaev A."/>
            <person name="Soop K."/>
            <person name="Spirin V."/>
            <person name="Szebenyi C."/>
            <person name="Tomsovsky M."/>
            <person name="Tulloss R.E."/>
            <person name="Uehling J."/>
            <person name="Grigoriev I.V."/>
            <person name="Vagvolgyi C."/>
            <person name="Papp T."/>
            <person name="Martin F.M."/>
            <person name="Miettinen O."/>
            <person name="Hibbett D.S."/>
            <person name="Nagy L.G."/>
        </authorList>
    </citation>
    <scope>NUCLEOTIDE SEQUENCE [LARGE SCALE GENOMIC DNA]</scope>
    <source>
        <strain evidence="10 11">FP101781</strain>
    </source>
</reference>
<dbReference type="STRING" id="71717.A0A4Y7SY68"/>
<evidence type="ECO:0000259" key="8">
    <source>
        <dbReference type="PROSITE" id="PS50076"/>
    </source>
</evidence>
<feature type="compositionally biased region" description="Basic and acidic residues" evidence="7">
    <location>
        <begin position="1071"/>
        <end position="1102"/>
    </location>
</feature>
<dbReference type="AlphaFoldDB" id="A0A4Y7SY68"/>
<dbReference type="InterPro" id="IPR018253">
    <property type="entry name" value="DnaJ_domain_CS"/>
</dbReference>
<dbReference type="EC" id="4.1.3.4" evidence="3"/>
<dbReference type="Pfam" id="PF12697">
    <property type="entry name" value="Abhydrolase_6"/>
    <property type="match status" value="1"/>
</dbReference>
<dbReference type="InterPro" id="IPR013785">
    <property type="entry name" value="Aldolase_TIM"/>
</dbReference>
<dbReference type="InterPro" id="IPR029058">
    <property type="entry name" value="AB_hydrolase_fold"/>
</dbReference>
<dbReference type="PROSITE" id="PS50076">
    <property type="entry name" value="DNAJ_2"/>
    <property type="match status" value="1"/>
</dbReference>
<feature type="region of interest" description="Disordered" evidence="7">
    <location>
        <begin position="792"/>
        <end position="816"/>
    </location>
</feature>
<keyword evidence="5" id="KW-0456">Lyase</keyword>
<gene>
    <name evidence="10" type="ORF">FA13DRAFT_1635405</name>
</gene>
<accession>A0A4Y7SY68</accession>
<dbReference type="SUPFAM" id="SSF46565">
    <property type="entry name" value="Chaperone J-domain"/>
    <property type="match status" value="1"/>
</dbReference>
<dbReference type="PANTHER" id="PTHR42738">
    <property type="entry name" value="HYDROXYMETHYLGLUTARYL-COA LYASE"/>
    <property type="match status" value="1"/>
</dbReference>
<comment type="pathway">
    <text evidence="1">Metabolic intermediate metabolism; (S)-3-hydroxy-3-methylglutaryl-CoA degradation; acetoacetate from (S)-3-hydroxy-3-methylglutaryl-CoA: step 1/1.</text>
</comment>
<dbReference type="InterPro" id="IPR054076">
    <property type="entry name" value="ZUO1-like_ZHD"/>
</dbReference>
<evidence type="ECO:0000256" key="3">
    <source>
        <dbReference type="ARBA" id="ARBA00012910"/>
    </source>
</evidence>
<dbReference type="GO" id="GO:0046872">
    <property type="term" value="F:metal ion binding"/>
    <property type="evidence" value="ECO:0007669"/>
    <property type="project" value="UniProtKB-KW"/>
</dbReference>
<dbReference type="PROSITE" id="PS50991">
    <property type="entry name" value="PYR_CT"/>
    <property type="match status" value="1"/>
</dbReference>
<dbReference type="NCBIfam" id="NF004283">
    <property type="entry name" value="PRK05692.1"/>
    <property type="match status" value="1"/>
</dbReference>
<comment type="caution">
    <text evidence="10">The sequence shown here is derived from an EMBL/GenBank/DDBJ whole genome shotgun (WGS) entry which is preliminary data.</text>
</comment>
<dbReference type="GO" id="GO:0006552">
    <property type="term" value="P:L-leucine catabolic process"/>
    <property type="evidence" value="ECO:0007669"/>
    <property type="project" value="TreeGrafter"/>
</dbReference>
<dbReference type="InterPro" id="IPR000891">
    <property type="entry name" value="PYR_CT"/>
</dbReference>
<sequence>MSSVLRHSLRFPRSSAFLHSSSYSTQPSSKKECSQPGRVGPRDGLQNEKGSVIPVDTKVDLIERLVKAGVRNVEAGSFVSPKWVPQMGGTQDVLRKIRRVPGVHYAVLVPNSRGLDDLIHLLDSHPTSPPLTDEVSVFTAATDAFNKANVNMPVHEHLGKLEGVVRKAAERGLRVRGYVSVVVKCPFSGKVDPKRVREVSKALVDMGCYEVSLGDTVGMARPWEVREVVEEVKREVDVSKLAGHFHDTHGTAIANVLSALASGIRTIDASVGGLGGCPYSPGATGNVSTEDVLYALQGSEYQVQGADGKPVDLDAMIDIGVWINGVLGRETGSKVAPVIAPFSPTGYHVFRSPAAARDLSPSPKRLRGHRGGIRIAIAVRTCTEGTKEGSRRMTTVWKKETYVFDPRPYYPMRVSVGRYTFPDGPGEEEGHTLVFAHGTGFTKESWEPTIEDLLQVGHGREGGKVKEIWSVDAQNHGDSVEMNEEILKRSHAEVFGWEEYGRIIHLFVSQAGSLTSSAGVPTKVDFSRARLVGIGHSMGAASLVLTMGFFPRVKWDRVVLCDLMCMPDTFGKGARDFLVGSAVRRRDVWASREDALGSLKKGRGRWDGRVLTGYVEYGLKEDGKGVTLKCSKEQEAASYRDPVGSRRAYGMLPHFVTRVQTHLIYGAEDDYLPKEVKEDILRIVGGKERLGGWARVPDAGHLVNFLINPTLLLIVPSSKMAASIETIDLLVPAVPASYKTPSAPSSSRISAPHPSGHRTLLPVGQGYVNHLRLSLHHSHNFSSLDKHLQAEADRAAAHHASSSNTQDDLGVGSETEDESILSLDPKEWKKHDYYKVLGLSHLRHKANAEQIKWAHRKKVLKHHPDKKASSTATEAEKKSAFLAGVNLNTNDDAFFKCISKAHEVLSNPEKRRQFDSVDPAFLEAEEELPGEKEAKSKNFDFFKTFTHVFDLYSRFSKAQPVPGLGHNDSTKEEVEGFYDFWYNFDSWRSFEWLDKEVNEGSDSRDDKRYTEKKNKTERARRKKEDIAKVRGLVDLALAVDPRIKRIKQQEKEAREAKKKGLAPGAKPGTKSKKEEEERKKKEEEERSKKEEEEAAARVDAKKAKAAAANAAKKARRQARAAAEAGEGA</sequence>
<keyword evidence="4" id="KW-0479">Metal-binding</keyword>
<dbReference type="Pfam" id="PF00682">
    <property type="entry name" value="HMGL-like"/>
    <property type="match status" value="1"/>
</dbReference>
<dbReference type="Pfam" id="PF21884">
    <property type="entry name" value="ZUO1-like_ZHD"/>
    <property type="match status" value="1"/>
</dbReference>
<dbReference type="InterPro" id="IPR001623">
    <property type="entry name" value="DnaJ_domain"/>
</dbReference>
<dbReference type="SMART" id="SM00271">
    <property type="entry name" value="DnaJ"/>
    <property type="match status" value="1"/>
</dbReference>
<dbReference type="InterPro" id="IPR000073">
    <property type="entry name" value="AB_hydrolase_1"/>
</dbReference>
<dbReference type="Proteomes" id="UP000298030">
    <property type="component" value="Unassembled WGS sequence"/>
</dbReference>
<evidence type="ECO:0000313" key="10">
    <source>
        <dbReference type="EMBL" id="TEB26790.1"/>
    </source>
</evidence>
<organism evidence="10 11">
    <name type="scientific">Coprinellus micaceus</name>
    <name type="common">Glistening ink-cap mushroom</name>
    <name type="synonym">Coprinus micaceus</name>
    <dbReference type="NCBI Taxonomy" id="71717"/>
    <lineage>
        <taxon>Eukaryota</taxon>
        <taxon>Fungi</taxon>
        <taxon>Dikarya</taxon>
        <taxon>Basidiomycota</taxon>
        <taxon>Agaricomycotina</taxon>
        <taxon>Agaricomycetes</taxon>
        <taxon>Agaricomycetidae</taxon>
        <taxon>Agaricales</taxon>
        <taxon>Agaricineae</taxon>
        <taxon>Psathyrellaceae</taxon>
        <taxon>Coprinellus</taxon>
    </lineage>
</organism>
<dbReference type="GO" id="GO:0004419">
    <property type="term" value="F:hydroxymethylglutaryl-CoA lyase activity"/>
    <property type="evidence" value="ECO:0007669"/>
    <property type="project" value="UniProtKB-EC"/>
</dbReference>
<dbReference type="Gene3D" id="3.40.50.1820">
    <property type="entry name" value="alpha/beta hydrolase"/>
    <property type="match status" value="1"/>
</dbReference>
<dbReference type="Gene3D" id="3.20.20.70">
    <property type="entry name" value="Aldolase class I"/>
    <property type="match status" value="1"/>
</dbReference>
<dbReference type="EMBL" id="QPFP01000045">
    <property type="protein sequence ID" value="TEB26790.1"/>
    <property type="molecule type" value="Genomic_DNA"/>
</dbReference>
<comment type="similarity">
    <text evidence="2">Belongs to the HMG-CoA lyase family.</text>
</comment>
<proteinExistence type="inferred from homology"/>
<dbReference type="PROSITE" id="PS00636">
    <property type="entry name" value="DNAJ_1"/>
    <property type="match status" value="1"/>
</dbReference>
<dbReference type="SUPFAM" id="SSF51569">
    <property type="entry name" value="Aldolase"/>
    <property type="match status" value="1"/>
</dbReference>
<dbReference type="InterPro" id="IPR043594">
    <property type="entry name" value="HMGL"/>
</dbReference>
<evidence type="ECO:0000256" key="2">
    <source>
        <dbReference type="ARBA" id="ARBA00009405"/>
    </source>
</evidence>
<evidence type="ECO:0000256" key="4">
    <source>
        <dbReference type="ARBA" id="ARBA00022723"/>
    </source>
</evidence>
<evidence type="ECO:0000256" key="5">
    <source>
        <dbReference type="ARBA" id="ARBA00023239"/>
    </source>
</evidence>
<dbReference type="CDD" id="cd23953">
    <property type="entry name" value="zuotin_NTD"/>
    <property type="match status" value="1"/>
</dbReference>